<evidence type="ECO:0000256" key="2">
    <source>
        <dbReference type="ARBA" id="ARBA00009183"/>
    </source>
</evidence>
<dbReference type="GO" id="GO:0004497">
    <property type="term" value="F:monooxygenase activity"/>
    <property type="evidence" value="ECO:0007669"/>
    <property type="project" value="UniProtKB-KW"/>
</dbReference>
<evidence type="ECO:0000256" key="5">
    <source>
        <dbReference type="ARBA" id="ARBA00022857"/>
    </source>
</evidence>
<dbReference type="Gene3D" id="3.50.50.60">
    <property type="entry name" value="FAD/NAD(P)-binding domain"/>
    <property type="match status" value="2"/>
</dbReference>
<dbReference type="SUPFAM" id="SSF51905">
    <property type="entry name" value="FAD/NAD(P)-binding domain"/>
    <property type="match status" value="2"/>
</dbReference>
<dbReference type="InterPro" id="IPR050346">
    <property type="entry name" value="FMO-like"/>
</dbReference>
<dbReference type="FunFam" id="3.50.50.60:FF:000147">
    <property type="entry name" value="Flavin-containing monooxygenase"/>
    <property type="match status" value="1"/>
</dbReference>
<dbReference type="PRINTS" id="PR00370">
    <property type="entry name" value="FMOXYGENASE"/>
</dbReference>
<keyword evidence="8" id="KW-0503">Monooxygenase</keyword>
<dbReference type="InterPro" id="IPR000960">
    <property type="entry name" value="Flavin_mOase"/>
</dbReference>
<proteinExistence type="inferred from homology"/>
<organism evidence="9 10">
    <name type="scientific">Castilleja foliolosa</name>
    <dbReference type="NCBI Taxonomy" id="1961234"/>
    <lineage>
        <taxon>Eukaryota</taxon>
        <taxon>Viridiplantae</taxon>
        <taxon>Streptophyta</taxon>
        <taxon>Embryophyta</taxon>
        <taxon>Tracheophyta</taxon>
        <taxon>Spermatophyta</taxon>
        <taxon>Magnoliopsida</taxon>
        <taxon>eudicotyledons</taxon>
        <taxon>Gunneridae</taxon>
        <taxon>Pentapetalae</taxon>
        <taxon>asterids</taxon>
        <taxon>lamiids</taxon>
        <taxon>Lamiales</taxon>
        <taxon>Orobanchaceae</taxon>
        <taxon>Pedicularideae</taxon>
        <taxon>Castillejinae</taxon>
        <taxon>Castilleja</taxon>
    </lineage>
</organism>
<evidence type="ECO:0000313" key="10">
    <source>
        <dbReference type="Proteomes" id="UP001632038"/>
    </source>
</evidence>
<accession>A0ABD3D6T1</accession>
<keyword evidence="3 8" id="KW-0285">Flavoprotein</keyword>
<comment type="similarity">
    <text evidence="2 8">Belongs to the FMO family.</text>
</comment>
<dbReference type="EC" id="1.-.-.-" evidence="8"/>
<evidence type="ECO:0000256" key="8">
    <source>
        <dbReference type="RuleBase" id="RU361177"/>
    </source>
</evidence>
<dbReference type="PIRSF" id="PIRSF000332">
    <property type="entry name" value="FMO"/>
    <property type="match status" value="1"/>
</dbReference>
<evidence type="ECO:0000256" key="4">
    <source>
        <dbReference type="ARBA" id="ARBA00022827"/>
    </source>
</evidence>
<sequence>MVSERNPLIKNVCVIGAGPAGLVAARELRKEGHNVVVIEQSHDVGGQWLYDPSVDQEDPLGPNASNNNNGFLNVHSSIYASLRLTSPREIMGFTDFPFVAKKGRDMRRFPGHEELLLYLQDFCERFGLREMIRFKTRAESVEMLDYPVLDKDLKWVVKSKAEKAVEEVYDAVVVATGHYSQPRLPKIKGMDAWRRKQMHSHIYRVPEPFKNEVVVVVGNSLSGQDISMELVSVANEIHLSSKSLNISQGLSKVISKYDNLHLRPQIESLHEDGRVVFTDGSSIIADTIIYCTGYSYSFPFLDTKGIVVIDDDRVGPLYEHTFPPSLVPSLSFIGIPRKIIGFPFFESQAKWIAQVLSGKRTLPSWDEMMQSIKEFYHSRDVAGIPKHNTHDIACFEYCDKYADYIGFPHAEDWRKELCLSALKNSEINLETYRDSYEQDQDLLQVAYESPHFTQLGPEDYT</sequence>
<dbReference type="InterPro" id="IPR020946">
    <property type="entry name" value="Flavin_mOase-like"/>
</dbReference>
<name>A0ABD3D6T1_9LAMI</name>
<protein>
    <recommendedName>
        <fullName evidence="8">Flavin-containing monooxygenase</fullName>
        <ecNumber evidence="8">1.-.-.-</ecNumber>
    </recommendedName>
</protein>
<dbReference type="EMBL" id="JAVIJP010000023">
    <property type="protein sequence ID" value="KAL3637943.1"/>
    <property type="molecule type" value="Genomic_DNA"/>
</dbReference>
<keyword evidence="5" id="KW-0521">NADP</keyword>
<keyword evidence="6 8" id="KW-0560">Oxidoreductase</keyword>
<comment type="cofactor">
    <cofactor evidence="1 8">
        <name>FAD</name>
        <dbReference type="ChEBI" id="CHEBI:57692"/>
    </cofactor>
</comment>
<dbReference type="Proteomes" id="UP001632038">
    <property type="component" value="Unassembled WGS sequence"/>
</dbReference>
<reference evidence="10" key="1">
    <citation type="journal article" date="2024" name="IScience">
        <title>Strigolactones Initiate the Formation of Haustorium-like Structures in Castilleja.</title>
        <authorList>
            <person name="Buerger M."/>
            <person name="Peterson D."/>
            <person name="Chory J."/>
        </authorList>
    </citation>
    <scope>NUCLEOTIDE SEQUENCE [LARGE SCALE GENOMIC DNA]</scope>
</reference>
<dbReference type="Pfam" id="PF00743">
    <property type="entry name" value="FMO-like"/>
    <property type="match status" value="2"/>
</dbReference>
<evidence type="ECO:0000256" key="7">
    <source>
        <dbReference type="ARBA" id="ARBA00058243"/>
    </source>
</evidence>
<evidence type="ECO:0000256" key="3">
    <source>
        <dbReference type="ARBA" id="ARBA00022630"/>
    </source>
</evidence>
<gene>
    <name evidence="9" type="ORF">CASFOL_018391</name>
</gene>
<dbReference type="PANTHER" id="PTHR23023">
    <property type="entry name" value="DIMETHYLANILINE MONOOXYGENASE"/>
    <property type="match status" value="1"/>
</dbReference>
<comment type="caution">
    <text evidence="9">The sequence shown here is derived from an EMBL/GenBank/DDBJ whole genome shotgun (WGS) entry which is preliminary data.</text>
</comment>
<comment type="function">
    <text evidence="7">Catalyzes the conversion of methylthioalkyl glucosinolates of any chain length into methylsulfinylalkyl glucosinolates.</text>
</comment>
<keyword evidence="10" id="KW-1185">Reference proteome</keyword>
<evidence type="ECO:0000256" key="1">
    <source>
        <dbReference type="ARBA" id="ARBA00001974"/>
    </source>
</evidence>
<dbReference type="AlphaFoldDB" id="A0ABD3D6T1"/>
<dbReference type="InterPro" id="IPR036188">
    <property type="entry name" value="FAD/NAD-bd_sf"/>
</dbReference>
<evidence type="ECO:0000256" key="6">
    <source>
        <dbReference type="ARBA" id="ARBA00023002"/>
    </source>
</evidence>
<evidence type="ECO:0000313" key="9">
    <source>
        <dbReference type="EMBL" id="KAL3637943.1"/>
    </source>
</evidence>
<keyword evidence="4 8" id="KW-0274">FAD</keyword>